<dbReference type="Gene3D" id="2.60.120.200">
    <property type="match status" value="1"/>
</dbReference>
<sequence>MDKSKNKQPKKASDIRWDFKNLEGWKDATQSGAINYSIENEQLKIFTNANSWDRSKIKTLTTYTTGTYTWRIFVPEMGVGDMATIGAFLYNSNSHELDFEIGYGKQTIRKALNAAPDELVVHMSSQDNPSQSHKAKIKRGQWHTFSMELSLNTHKNYQVNWKINDELAATSQLEYGNKKKFAILCSLENLTFIGDHIPSTRNYALFDYVSYQVK</sequence>
<organism evidence="1 2">
    <name type="scientific">Flavobacterium muglaense</name>
    <dbReference type="NCBI Taxonomy" id="2764716"/>
    <lineage>
        <taxon>Bacteria</taxon>
        <taxon>Pseudomonadati</taxon>
        <taxon>Bacteroidota</taxon>
        <taxon>Flavobacteriia</taxon>
        <taxon>Flavobacteriales</taxon>
        <taxon>Flavobacteriaceae</taxon>
        <taxon>Flavobacterium</taxon>
    </lineage>
</organism>
<dbReference type="InterPro" id="IPR013320">
    <property type="entry name" value="ConA-like_dom_sf"/>
</dbReference>
<dbReference type="AlphaFoldDB" id="A0A923N0T8"/>
<comment type="caution">
    <text evidence="1">The sequence shown here is derived from an EMBL/GenBank/DDBJ whole genome shotgun (WGS) entry which is preliminary data.</text>
</comment>
<dbReference type="GO" id="GO:0005975">
    <property type="term" value="P:carbohydrate metabolic process"/>
    <property type="evidence" value="ECO:0007669"/>
    <property type="project" value="UniProtKB-ARBA"/>
</dbReference>
<dbReference type="EMBL" id="JACRUL010000010">
    <property type="protein sequence ID" value="MBC5844040.1"/>
    <property type="molecule type" value="Genomic_DNA"/>
</dbReference>
<dbReference type="SUPFAM" id="SSF49899">
    <property type="entry name" value="Concanavalin A-like lectins/glucanases"/>
    <property type="match status" value="1"/>
</dbReference>
<evidence type="ECO:0000313" key="2">
    <source>
        <dbReference type="Proteomes" id="UP000641454"/>
    </source>
</evidence>
<gene>
    <name evidence="1" type="ORF">H8R25_06280</name>
</gene>
<proteinExistence type="predicted"/>
<keyword evidence="2" id="KW-1185">Reference proteome</keyword>
<dbReference type="GO" id="GO:0004553">
    <property type="term" value="F:hydrolase activity, hydrolyzing O-glycosyl compounds"/>
    <property type="evidence" value="ECO:0007669"/>
    <property type="project" value="UniProtKB-ARBA"/>
</dbReference>
<protein>
    <submittedName>
        <fullName evidence="1">Uncharacterized protein</fullName>
    </submittedName>
</protein>
<reference evidence="1 2" key="1">
    <citation type="submission" date="2020-08" db="EMBL/GenBank/DDBJ databases">
        <title>Description of novel Flavobacterium F-392 isolate.</title>
        <authorList>
            <person name="Saticioglu I.B."/>
            <person name="Duman M."/>
            <person name="Altun S."/>
        </authorList>
    </citation>
    <scope>NUCLEOTIDE SEQUENCE [LARGE SCALE GENOMIC DNA]</scope>
    <source>
        <strain evidence="1 2">F-392</strain>
    </source>
</reference>
<evidence type="ECO:0000313" key="1">
    <source>
        <dbReference type="EMBL" id="MBC5844040.1"/>
    </source>
</evidence>
<accession>A0A923N0T8</accession>
<dbReference type="Proteomes" id="UP000641454">
    <property type="component" value="Unassembled WGS sequence"/>
</dbReference>
<name>A0A923N0T8_9FLAO</name>